<dbReference type="FunFam" id="3.40.1360.10:FF:000008">
    <property type="entry name" value="Mitochondrial helicase twinkle"/>
    <property type="match status" value="1"/>
</dbReference>
<keyword evidence="11" id="KW-0496">Mitochondrion</keyword>
<dbReference type="Gene3D" id="3.40.1360.10">
    <property type="match status" value="1"/>
</dbReference>
<dbReference type="GO" id="GO:0003697">
    <property type="term" value="F:single-stranded DNA binding"/>
    <property type="evidence" value="ECO:0007669"/>
    <property type="project" value="InterPro"/>
</dbReference>
<evidence type="ECO:0000256" key="5">
    <source>
        <dbReference type="ARBA" id="ARBA00022792"/>
    </source>
</evidence>
<dbReference type="EMBL" id="JAODUP010000003">
    <property type="protein sequence ID" value="KAK2170393.1"/>
    <property type="molecule type" value="Genomic_DNA"/>
</dbReference>
<feature type="domain" description="SF4 helicase" evidence="21">
    <location>
        <begin position="501"/>
        <end position="758"/>
    </location>
</feature>
<dbReference type="PROSITE" id="PS51199">
    <property type="entry name" value="SF4_HELICASE"/>
    <property type="match status" value="1"/>
</dbReference>
<dbReference type="GO" id="GO:0006264">
    <property type="term" value="P:mitochondrial DNA replication"/>
    <property type="evidence" value="ECO:0007669"/>
    <property type="project" value="UniProtKB-ARBA"/>
</dbReference>
<evidence type="ECO:0000256" key="8">
    <source>
        <dbReference type="ARBA" id="ARBA00022840"/>
    </source>
</evidence>
<dbReference type="SUPFAM" id="SSF52540">
    <property type="entry name" value="P-loop containing nucleoside triphosphate hydrolases"/>
    <property type="match status" value="1"/>
</dbReference>
<evidence type="ECO:0000256" key="6">
    <source>
        <dbReference type="ARBA" id="ARBA00022801"/>
    </source>
</evidence>
<dbReference type="Pfam" id="PF13481">
    <property type="entry name" value="AAA_25"/>
    <property type="match status" value="1"/>
</dbReference>
<reference evidence="22" key="1">
    <citation type="journal article" date="2023" name="Mol. Biol. Evol.">
        <title>Third-Generation Sequencing Reveals the Adaptive Role of the Epigenome in Three Deep-Sea Polychaetes.</title>
        <authorList>
            <person name="Perez M."/>
            <person name="Aroh O."/>
            <person name="Sun Y."/>
            <person name="Lan Y."/>
            <person name="Juniper S.K."/>
            <person name="Young C.R."/>
            <person name="Angers B."/>
            <person name="Qian P.Y."/>
        </authorList>
    </citation>
    <scope>NUCLEOTIDE SEQUENCE</scope>
    <source>
        <strain evidence="22">P08H-3</strain>
    </source>
</reference>
<dbReference type="CDD" id="cd01122">
    <property type="entry name" value="Twinkle_C"/>
    <property type="match status" value="1"/>
</dbReference>
<dbReference type="GO" id="GO:0043139">
    <property type="term" value="F:5'-3' DNA helicase activity"/>
    <property type="evidence" value="ECO:0007669"/>
    <property type="project" value="UniProtKB-EC"/>
</dbReference>
<keyword evidence="5" id="KW-0999">Mitochondrion inner membrane</keyword>
<protein>
    <recommendedName>
        <fullName evidence="18">Twinkle mtDNA helicase</fullName>
        <ecNumber evidence="15">5.6.2.3</ecNumber>
    </recommendedName>
    <alternativeName>
        <fullName evidence="19">Twinkle protein, mitochondrial</fullName>
    </alternativeName>
</protein>
<keyword evidence="9" id="KW-0809">Transit peptide</keyword>
<evidence type="ECO:0000256" key="12">
    <source>
        <dbReference type="ARBA" id="ARBA00023136"/>
    </source>
</evidence>
<evidence type="ECO:0000256" key="7">
    <source>
        <dbReference type="ARBA" id="ARBA00022806"/>
    </source>
</evidence>
<dbReference type="GO" id="GO:0016787">
    <property type="term" value="F:hydrolase activity"/>
    <property type="evidence" value="ECO:0007669"/>
    <property type="project" value="UniProtKB-KW"/>
</dbReference>
<name>A0AAD9NJ27_9ANNE</name>
<evidence type="ECO:0000256" key="17">
    <source>
        <dbReference type="ARBA" id="ARBA00055412"/>
    </source>
</evidence>
<keyword evidence="12" id="KW-0472">Membrane</keyword>
<evidence type="ECO:0000313" key="23">
    <source>
        <dbReference type="Proteomes" id="UP001208570"/>
    </source>
</evidence>
<dbReference type="InterPro" id="IPR007694">
    <property type="entry name" value="DNA_helicase_DnaB-like_C"/>
</dbReference>
<comment type="subcellular location">
    <subcellularLocation>
        <location evidence="2">Mitochondrion inner membrane</location>
        <topology evidence="2">Peripheral membrane protein</topology>
    </subcellularLocation>
    <subcellularLocation>
        <location evidence="1">Mitochondrion matrix</location>
        <location evidence="1">Mitochondrion nucleoid</location>
    </subcellularLocation>
</comment>
<dbReference type="GO" id="GO:0005743">
    <property type="term" value="C:mitochondrial inner membrane"/>
    <property type="evidence" value="ECO:0007669"/>
    <property type="project" value="UniProtKB-SubCell"/>
</dbReference>
<keyword evidence="3" id="KW-0235">DNA replication</keyword>
<keyword evidence="13" id="KW-0413">Isomerase</keyword>
<dbReference type="PANTHER" id="PTHR12873:SF0">
    <property type="entry name" value="TWINKLE MTDNA HELICASE"/>
    <property type="match status" value="1"/>
</dbReference>
<keyword evidence="4" id="KW-0547">Nucleotide-binding</keyword>
<evidence type="ECO:0000256" key="16">
    <source>
        <dbReference type="ARBA" id="ARBA00048954"/>
    </source>
</evidence>
<dbReference type="GO" id="GO:0042645">
    <property type="term" value="C:mitochondrial nucleoid"/>
    <property type="evidence" value="ECO:0007669"/>
    <property type="project" value="UniProtKB-SubCell"/>
</dbReference>
<proteinExistence type="predicted"/>
<feature type="compositionally biased region" description="Basic and acidic residues" evidence="20">
    <location>
        <begin position="104"/>
        <end position="129"/>
    </location>
</feature>
<keyword evidence="6" id="KW-0378">Hydrolase</keyword>
<evidence type="ECO:0000256" key="13">
    <source>
        <dbReference type="ARBA" id="ARBA00023235"/>
    </source>
</evidence>
<evidence type="ECO:0000256" key="10">
    <source>
        <dbReference type="ARBA" id="ARBA00023121"/>
    </source>
</evidence>
<evidence type="ECO:0000256" key="18">
    <source>
        <dbReference type="ARBA" id="ARBA00074853"/>
    </source>
</evidence>
<evidence type="ECO:0000259" key="21">
    <source>
        <dbReference type="PROSITE" id="PS51199"/>
    </source>
</evidence>
<evidence type="ECO:0000256" key="20">
    <source>
        <dbReference type="SAM" id="MobiDB-lite"/>
    </source>
</evidence>
<evidence type="ECO:0000256" key="2">
    <source>
        <dbReference type="ARBA" id="ARBA00004637"/>
    </source>
</evidence>
<gene>
    <name evidence="22" type="ORF">LSH36_3g23080</name>
</gene>
<dbReference type="PANTHER" id="PTHR12873">
    <property type="entry name" value="T7-LIKE MITOCHONDRIAL DNA HELICASE"/>
    <property type="match status" value="1"/>
</dbReference>
<accession>A0AAD9NJ27</accession>
<evidence type="ECO:0000256" key="19">
    <source>
        <dbReference type="ARBA" id="ARBA00075597"/>
    </source>
</evidence>
<keyword evidence="14" id="KW-1135">Mitochondrion nucleoid</keyword>
<evidence type="ECO:0000256" key="9">
    <source>
        <dbReference type="ARBA" id="ARBA00022946"/>
    </source>
</evidence>
<evidence type="ECO:0000256" key="3">
    <source>
        <dbReference type="ARBA" id="ARBA00022705"/>
    </source>
</evidence>
<dbReference type="Gene3D" id="3.40.50.300">
    <property type="entry name" value="P-loop containing nucleotide triphosphate hydrolases"/>
    <property type="match status" value="1"/>
</dbReference>
<sequence>MYGSISRKIERFQKLLIVIPHCIHEHQPLCKKQNYQQFFSRHLSYNSLQPYPMCGLPLRRRLLFSELLTFQQYNISNMHWLNCKFTGACFQQTRYCSDYINSDDHDSQPYEKKNESPNDQEHETEDLKFKSKSVPIETERKKNKTASNKLKRNVAKPTGVLLTNDLSNGDMRPVAASEIKDYLQKNDISFTDGYTCYITTCPRFVRRRMNMKQVNKMFINMTTGYFVCLSCKKNGSWSNFIDNADSLLSTDKGRLPECFNNITLHDVVKTSSKGKQIWDSCITIQEVQEDNLQITKHLLGIDLYLKSITLDFLKDKSGIVLPYFGLDGSLSGLRTVVEEMAVSHGRERMKVIGRTYPPIDFHGLFGVNTIDNKHQEVVLTITEFDAMAVRQATGIPALALPKKDSILPQKVLPLLEQFKKITLWFGGDMKVWESAKQFSKKLNPNRCHLVRPDDNQPGPLIALNQGLKLKNILKDAQPVQHKSITSFRHLRQDVLNELVQAEQVSGVKWKRYPQLNKLLKGHRRGELTVITGPTGSGKTTFISDYSLDLCMQGVNTLWGSFEINNIRLMKTMLLQFSETNLPKHLDQFDYWADQFQQLPMYMMTFHGQENIYNVIETMSHAVYVHDIAHVIVDNLQFMMGSDYSGSGVNAVSERFMKQDQIVGAFRKFATNKNCHVTLVIHPRKERDTDELTISSIFGGAKASQEADNVLIIQDRRAITTRGRKYIQVAKNRFDGDLGIMVLKFDKETLRYNIKTSEGKRNEKRNGSKDPIHRSDENSKEVEASGKSLTEDDLISTPMD</sequence>
<keyword evidence="7" id="KW-0347">Helicase</keyword>
<feature type="region of interest" description="Disordered" evidence="20">
    <location>
        <begin position="104"/>
        <end position="149"/>
    </location>
</feature>
<dbReference type="SUPFAM" id="SSF56731">
    <property type="entry name" value="DNA primase core"/>
    <property type="match status" value="1"/>
</dbReference>
<evidence type="ECO:0000256" key="14">
    <source>
        <dbReference type="ARBA" id="ARBA00023271"/>
    </source>
</evidence>
<comment type="function">
    <text evidence="17">Mitochondrial helicase involved in mtDNA replication and repair. Might have a role in mtDNA repair. Has DNA strand separation activity needed to form a processive replication fork for leading strand synthesis which is catalyzed by the formation of a replisome complex with POLG and mtSDB. Preferentially unwinds DNA substrates with pre-existing 5'-and 3'- single-stranded tails but is also active on a 5'- flap substrate. Can dissociate the invading strand of immobile or mobile D-loop DNA structures irrespective of the single strand polarity of the third strand. In addition to its DNA strand separation activity, also has DNA strand annealing, DNA strand-exchange and DNA branch migration activities.</text>
</comment>
<dbReference type="InterPro" id="IPR027417">
    <property type="entry name" value="P-loop_NTPase"/>
</dbReference>
<keyword evidence="10" id="KW-0446">Lipid-binding</keyword>
<evidence type="ECO:0000256" key="1">
    <source>
        <dbReference type="ARBA" id="ARBA00004436"/>
    </source>
</evidence>
<dbReference type="EC" id="5.6.2.3" evidence="15"/>
<evidence type="ECO:0000313" key="22">
    <source>
        <dbReference type="EMBL" id="KAK2170393.1"/>
    </source>
</evidence>
<dbReference type="FunFam" id="3.40.50.300:FF:000845">
    <property type="entry name" value="Mitochondrial helicase twinkle"/>
    <property type="match status" value="1"/>
</dbReference>
<evidence type="ECO:0000256" key="11">
    <source>
        <dbReference type="ARBA" id="ARBA00023128"/>
    </source>
</evidence>
<keyword evidence="8" id="KW-0067">ATP-binding</keyword>
<dbReference type="CDD" id="cd01029">
    <property type="entry name" value="TOPRIM_primases"/>
    <property type="match status" value="1"/>
</dbReference>
<dbReference type="Proteomes" id="UP001208570">
    <property type="component" value="Unassembled WGS sequence"/>
</dbReference>
<evidence type="ECO:0000256" key="15">
    <source>
        <dbReference type="ARBA" id="ARBA00044969"/>
    </source>
</evidence>
<feature type="region of interest" description="Disordered" evidence="20">
    <location>
        <begin position="755"/>
        <end position="799"/>
    </location>
</feature>
<feature type="compositionally biased region" description="Basic and acidic residues" evidence="20">
    <location>
        <begin position="756"/>
        <end position="783"/>
    </location>
</feature>
<dbReference type="InterPro" id="IPR034154">
    <property type="entry name" value="TOPRIM_DnaG/twinkle"/>
</dbReference>
<dbReference type="AlphaFoldDB" id="A0AAD9NJ27"/>
<comment type="catalytic activity">
    <reaction evidence="16">
        <text>ATP + H2O = ADP + phosphate + H(+)</text>
        <dbReference type="Rhea" id="RHEA:13065"/>
        <dbReference type="ChEBI" id="CHEBI:15377"/>
        <dbReference type="ChEBI" id="CHEBI:15378"/>
        <dbReference type="ChEBI" id="CHEBI:30616"/>
        <dbReference type="ChEBI" id="CHEBI:43474"/>
        <dbReference type="ChEBI" id="CHEBI:456216"/>
        <dbReference type="EC" id="5.6.2.3"/>
    </reaction>
</comment>
<evidence type="ECO:0000256" key="4">
    <source>
        <dbReference type="ARBA" id="ARBA00022741"/>
    </source>
</evidence>
<organism evidence="22 23">
    <name type="scientific">Paralvinella palmiformis</name>
    <dbReference type="NCBI Taxonomy" id="53620"/>
    <lineage>
        <taxon>Eukaryota</taxon>
        <taxon>Metazoa</taxon>
        <taxon>Spiralia</taxon>
        <taxon>Lophotrochozoa</taxon>
        <taxon>Annelida</taxon>
        <taxon>Polychaeta</taxon>
        <taxon>Sedentaria</taxon>
        <taxon>Canalipalpata</taxon>
        <taxon>Terebellida</taxon>
        <taxon>Terebelliformia</taxon>
        <taxon>Alvinellidae</taxon>
        <taxon>Paralvinella</taxon>
    </lineage>
</organism>
<keyword evidence="23" id="KW-1185">Reference proteome</keyword>
<comment type="caution">
    <text evidence="22">The sequence shown here is derived from an EMBL/GenBank/DDBJ whole genome shotgun (WGS) entry which is preliminary data.</text>
</comment>
<dbReference type="InterPro" id="IPR027032">
    <property type="entry name" value="Twinkle-like"/>
</dbReference>
<dbReference type="GO" id="GO:0008289">
    <property type="term" value="F:lipid binding"/>
    <property type="evidence" value="ECO:0007669"/>
    <property type="project" value="UniProtKB-KW"/>
</dbReference>
<dbReference type="GO" id="GO:0005524">
    <property type="term" value="F:ATP binding"/>
    <property type="evidence" value="ECO:0007669"/>
    <property type="project" value="UniProtKB-KW"/>
</dbReference>